<keyword evidence="1" id="KW-1133">Transmembrane helix</keyword>
<dbReference type="SUPFAM" id="SSF48452">
    <property type="entry name" value="TPR-like"/>
    <property type="match status" value="2"/>
</dbReference>
<dbReference type="SMART" id="SM00267">
    <property type="entry name" value="GGDEF"/>
    <property type="match status" value="1"/>
</dbReference>
<dbReference type="PATRIC" id="fig|1365253.3.peg.567"/>
<gene>
    <name evidence="3" type="ORF">N482_04510</name>
</gene>
<reference evidence="3 4" key="1">
    <citation type="submission" date="2013-07" db="EMBL/GenBank/DDBJ databases">
        <title>Comparative Genomic and Metabolomic Analysis of Twelve Strains of Pseudoalteromonas luteoviolacea.</title>
        <authorList>
            <person name="Vynne N.G."/>
            <person name="Mansson M."/>
            <person name="Gram L."/>
        </authorList>
    </citation>
    <scope>NUCLEOTIDE SEQUENCE [LARGE SCALE GENOMIC DNA]</scope>
    <source>
        <strain evidence="3 4">NCIMB 1942</strain>
    </source>
</reference>
<evidence type="ECO:0000313" key="3">
    <source>
        <dbReference type="EMBL" id="KZN57767.1"/>
    </source>
</evidence>
<evidence type="ECO:0000313" key="4">
    <source>
        <dbReference type="Proteomes" id="UP000076587"/>
    </source>
</evidence>
<keyword evidence="1" id="KW-0812">Transmembrane</keyword>
<dbReference type="InterPro" id="IPR019734">
    <property type="entry name" value="TPR_rpt"/>
</dbReference>
<organism evidence="3 4">
    <name type="scientific">Pseudoalteromonas luteoviolacea NCIMB 1942</name>
    <dbReference type="NCBI Taxonomy" id="1365253"/>
    <lineage>
        <taxon>Bacteria</taxon>
        <taxon>Pseudomonadati</taxon>
        <taxon>Pseudomonadota</taxon>
        <taxon>Gammaproteobacteria</taxon>
        <taxon>Alteromonadales</taxon>
        <taxon>Pseudoalteromonadaceae</taxon>
        <taxon>Pseudoalteromonas</taxon>
    </lineage>
</organism>
<accession>A0A167H8X8</accession>
<name>A0A167H8X8_9GAMM</name>
<sequence length="608" mass="68867">MLGSPFLNLQFIIFSLLMFSSLSVAMTKQQMLEFESLAIKAPLEILTAQDKPELVNQAFWLTIKARAAFFKGDIQAAKQHFDGAKLHVKESPLSLSSGYWYLYRAFFSVEQGELEKAKQYIKQARLSFTQQKASDLLIRTYAMEAIIAVWREEYSQALKSLQAAQSYISRSADEIDGTTKLMVYDSLTAYYLTLQFYVKALSYAYQARDLALEASNILDGLPIKYNLCLALLRSNLNDKAEHCYQEIHEVAHAKNLPRYKFWGLSGLGKIALSKKEFSQAIDYLKRAYSIQDNAIINPAHLIVLNNNLALAFAEVKQFDNALMQLASSKELLKSYQNTLNNRYTRQTLKIEADVYQAKRDLPQTIASLRTYVKFLEENDALVNNKVEYETQGALEAQRQKIKLASSNKDAGMEASSRNGEAKSHDLVKAYIVIAILIVTLVMVVAYYRRSKSNLTAVLNYKDFDTGLYNRRYFVEQFDVVSNRAADYAMALIELDGLRSSDLRYKSADGKLKLAAELILKQFRDDGDLVCRVSEEEFVILCEGMKKAVLQKRLAVFKQALIEQETLDDVSFSGALICSEEGDFGNIFAELESRLVHVKRNAPGQVVAF</sequence>
<proteinExistence type="predicted"/>
<dbReference type="PROSITE" id="PS50887">
    <property type="entry name" value="GGDEF"/>
    <property type="match status" value="1"/>
</dbReference>
<dbReference type="Gene3D" id="1.25.40.10">
    <property type="entry name" value="Tetratricopeptide repeat domain"/>
    <property type="match status" value="2"/>
</dbReference>
<dbReference type="InterPro" id="IPR029787">
    <property type="entry name" value="Nucleotide_cyclase"/>
</dbReference>
<dbReference type="Gene3D" id="3.30.70.270">
    <property type="match status" value="1"/>
</dbReference>
<evidence type="ECO:0000256" key="1">
    <source>
        <dbReference type="SAM" id="Phobius"/>
    </source>
</evidence>
<dbReference type="AlphaFoldDB" id="A0A167H8X8"/>
<dbReference type="Proteomes" id="UP000076587">
    <property type="component" value="Unassembled WGS sequence"/>
</dbReference>
<dbReference type="InterPro" id="IPR043128">
    <property type="entry name" value="Rev_trsase/Diguanyl_cyclase"/>
</dbReference>
<evidence type="ECO:0000259" key="2">
    <source>
        <dbReference type="PROSITE" id="PS50887"/>
    </source>
</evidence>
<feature type="domain" description="GGDEF" evidence="2">
    <location>
        <begin position="485"/>
        <end position="608"/>
    </location>
</feature>
<dbReference type="SUPFAM" id="SSF55073">
    <property type="entry name" value="Nucleotide cyclase"/>
    <property type="match status" value="1"/>
</dbReference>
<dbReference type="EMBL" id="AUXT01000024">
    <property type="protein sequence ID" value="KZN57767.1"/>
    <property type="molecule type" value="Genomic_DNA"/>
</dbReference>
<comment type="caution">
    <text evidence="3">The sequence shown here is derived from an EMBL/GenBank/DDBJ whole genome shotgun (WGS) entry which is preliminary data.</text>
</comment>
<feature type="transmembrane region" description="Helical" evidence="1">
    <location>
        <begin position="426"/>
        <end position="447"/>
    </location>
</feature>
<dbReference type="InterPro" id="IPR011990">
    <property type="entry name" value="TPR-like_helical_dom_sf"/>
</dbReference>
<feature type="transmembrane region" description="Helical" evidence="1">
    <location>
        <begin position="6"/>
        <end position="26"/>
    </location>
</feature>
<dbReference type="SMART" id="SM00028">
    <property type="entry name" value="TPR"/>
    <property type="match status" value="3"/>
</dbReference>
<dbReference type="OrthoDB" id="6312495at2"/>
<keyword evidence="1" id="KW-0472">Membrane</keyword>
<dbReference type="InterPro" id="IPR000160">
    <property type="entry name" value="GGDEF_dom"/>
</dbReference>
<dbReference type="Pfam" id="PF00990">
    <property type="entry name" value="GGDEF"/>
    <property type="match status" value="1"/>
</dbReference>
<protein>
    <recommendedName>
        <fullName evidence="2">GGDEF domain-containing protein</fullName>
    </recommendedName>
</protein>